<dbReference type="Proteomes" id="UP000297839">
    <property type="component" value="Unassembled WGS sequence"/>
</dbReference>
<keyword evidence="3" id="KW-1185">Reference proteome</keyword>
<sequence>MFIELPPLPTPLVDTAAGTDLPLEFQHTLTLERGARSETRGRMRPLGRTSRDPGERHSVSAASFEFIYTRPA</sequence>
<dbReference type="AlphaFoldDB" id="A0A4Z0BZ76"/>
<evidence type="ECO:0000256" key="1">
    <source>
        <dbReference type="SAM" id="MobiDB-lite"/>
    </source>
</evidence>
<protein>
    <submittedName>
        <fullName evidence="2">Uncharacterized protein</fullName>
    </submittedName>
</protein>
<organism evidence="2 3">
    <name type="scientific">Ramlibacter humi</name>
    <dbReference type="NCBI Taxonomy" id="2530451"/>
    <lineage>
        <taxon>Bacteria</taxon>
        <taxon>Pseudomonadati</taxon>
        <taxon>Pseudomonadota</taxon>
        <taxon>Betaproteobacteria</taxon>
        <taxon>Burkholderiales</taxon>
        <taxon>Comamonadaceae</taxon>
        <taxon>Ramlibacter</taxon>
    </lineage>
</organism>
<proteinExistence type="predicted"/>
<accession>A0A4Z0BZ76</accession>
<gene>
    <name evidence="2" type="ORF">EZ216_07975</name>
</gene>
<evidence type="ECO:0000313" key="3">
    <source>
        <dbReference type="Proteomes" id="UP000297839"/>
    </source>
</evidence>
<name>A0A4Z0BZ76_9BURK</name>
<dbReference type="EMBL" id="SMLK01000002">
    <property type="protein sequence ID" value="TFZ03598.1"/>
    <property type="molecule type" value="Genomic_DNA"/>
</dbReference>
<reference evidence="2 3" key="1">
    <citation type="submission" date="2019-03" db="EMBL/GenBank/DDBJ databases">
        <title>Ramlibacter sp. 18x22-1, whole genome shotgun sequence.</title>
        <authorList>
            <person name="Zhang X."/>
            <person name="Feng G."/>
            <person name="Zhu H."/>
        </authorList>
    </citation>
    <scope>NUCLEOTIDE SEQUENCE [LARGE SCALE GENOMIC DNA]</scope>
    <source>
        <strain evidence="2 3">18x22-1</strain>
    </source>
</reference>
<dbReference type="RefSeq" id="WP_135249223.1">
    <property type="nucleotide sequence ID" value="NZ_SMLK01000002.1"/>
</dbReference>
<comment type="caution">
    <text evidence="2">The sequence shown here is derived from an EMBL/GenBank/DDBJ whole genome shotgun (WGS) entry which is preliminary data.</text>
</comment>
<evidence type="ECO:0000313" key="2">
    <source>
        <dbReference type="EMBL" id="TFZ03598.1"/>
    </source>
</evidence>
<feature type="region of interest" description="Disordered" evidence="1">
    <location>
        <begin position="32"/>
        <end position="57"/>
    </location>
</feature>